<dbReference type="InterPro" id="IPR008271">
    <property type="entry name" value="Ser/Thr_kinase_AS"/>
</dbReference>
<proteinExistence type="predicted"/>
<evidence type="ECO:0000259" key="6">
    <source>
        <dbReference type="PROSITE" id="PS50011"/>
    </source>
</evidence>
<dbReference type="PANTHER" id="PTHR44329">
    <property type="entry name" value="SERINE/THREONINE-PROTEIN KINASE TNNI3K-RELATED"/>
    <property type="match status" value="1"/>
</dbReference>
<gene>
    <name evidence="7" type="ORF">Poli38472_001921</name>
</gene>
<dbReference type="GO" id="GO:0005524">
    <property type="term" value="F:ATP binding"/>
    <property type="evidence" value="ECO:0007669"/>
    <property type="project" value="InterPro"/>
</dbReference>
<protein>
    <recommendedName>
        <fullName evidence="6">Protein kinase domain-containing protein</fullName>
    </recommendedName>
</protein>
<dbReference type="Proteomes" id="UP000794436">
    <property type="component" value="Unassembled WGS sequence"/>
</dbReference>
<dbReference type="Pfam" id="PF13855">
    <property type="entry name" value="LRR_8"/>
    <property type="match status" value="1"/>
</dbReference>
<evidence type="ECO:0000313" key="7">
    <source>
        <dbReference type="EMBL" id="TMW69765.1"/>
    </source>
</evidence>
<dbReference type="CDD" id="cd13999">
    <property type="entry name" value="STKc_MAP3K-like"/>
    <property type="match status" value="1"/>
</dbReference>
<sequence>MTMSSVSAVAAVVTAAILPSMTQAADCPRATTLRMSTDGKTAQLATTDCKTKKLSLTTNDQGESLLDASDLGISIVESLPSVVSVNLAKNKIQKMTTKDNESVFKLDLSGNGLTDPSLLQIPKSVYSLTLDDNAITSFRADTISSRVTELSLRNNTISKLEDFSFATDVTALDLSSNTIEKLTNFVMPSGLQRFTCQSCGIEKIGGVLFPKDLRNLDLRMNDISSFEVSNVSLSVLESLDQFAVTTVASSCNDTDALLKTIRQVRLCVLTPDKFNSKYKISVTIPEDASGSTSGSGSTVPLNVNVETNNWMKLAIISVGVLIVLVVAVLLVVAHRRKKRKQALDKLGMDDAMTMNPTTTAGTQYMQTGATGATTGVTGMMMTEYLPNDVRNDENIQAFRLLQSEVTRGKLIAKGGYGAVYMATLREETVVIKQMLPDKSRNKQILKSFMDEIRICAQLDHPKIVKFIGLTWTSLLDITVVMEYMPNGDLATLLSEQLQREKTFPGPQGARASFGWFHSSATLKCKSLIALDMAEGLVYLHSLENPIIHRDLKPKNVLMSENWEAKLTDFGISRELDEDLTMTAEIGTVSWIAPEVLRGERYSEKADVYSFGVIMTELDTCRRPYSTGLPAQLTGSEGGAHSNTRIAVMVSSGQLKPSMHRDCPRSVRELVKRCLAFDPADRPSALQIHYELRHLELGEDELEESERVMSQHHRSTGSRSGSGSSTGSRRSSGSWFRRDSKASGTSNFGLGLEGSRSDKSSSGGGIPPFRSAQGHRSEKSNSGVPSFRSATGTRSEKSNSNPSLPPFTSRNREGSSGSQPYSSHGREDRQYR</sequence>
<dbReference type="Gene3D" id="1.10.510.10">
    <property type="entry name" value="Transferase(Phosphotransferase) domain 1"/>
    <property type="match status" value="1"/>
</dbReference>
<accession>A0A8K1FMU9</accession>
<evidence type="ECO:0000256" key="2">
    <source>
        <dbReference type="ARBA" id="ARBA00022737"/>
    </source>
</evidence>
<dbReference type="Pfam" id="PF00069">
    <property type="entry name" value="Pkinase"/>
    <property type="match status" value="1"/>
</dbReference>
<name>A0A8K1FMU9_PYTOL</name>
<keyword evidence="4" id="KW-0812">Transmembrane</keyword>
<dbReference type="InterPro" id="IPR011009">
    <property type="entry name" value="Kinase-like_dom_sf"/>
</dbReference>
<dbReference type="SUPFAM" id="SSF52058">
    <property type="entry name" value="L domain-like"/>
    <property type="match status" value="1"/>
</dbReference>
<dbReference type="PANTHER" id="PTHR44329:SF214">
    <property type="entry name" value="PROTEIN KINASE DOMAIN-CONTAINING PROTEIN"/>
    <property type="match status" value="1"/>
</dbReference>
<dbReference type="InterPro" id="IPR001611">
    <property type="entry name" value="Leu-rich_rpt"/>
</dbReference>
<dbReference type="InterPro" id="IPR032675">
    <property type="entry name" value="LRR_dom_sf"/>
</dbReference>
<feature type="transmembrane region" description="Helical" evidence="4">
    <location>
        <begin position="310"/>
        <end position="333"/>
    </location>
</feature>
<keyword evidence="2" id="KW-0677">Repeat</keyword>
<comment type="caution">
    <text evidence="7">The sequence shown here is derived from an EMBL/GenBank/DDBJ whole genome shotgun (WGS) entry which is preliminary data.</text>
</comment>
<organism evidence="7 8">
    <name type="scientific">Pythium oligandrum</name>
    <name type="common">Mycoparasitic fungus</name>
    <dbReference type="NCBI Taxonomy" id="41045"/>
    <lineage>
        <taxon>Eukaryota</taxon>
        <taxon>Sar</taxon>
        <taxon>Stramenopiles</taxon>
        <taxon>Oomycota</taxon>
        <taxon>Peronosporomycetes</taxon>
        <taxon>Pythiales</taxon>
        <taxon>Pythiaceae</taxon>
        <taxon>Pythium</taxon>
    </lineage>
</organism>
<dbReference type="InterPro" id="IPR000719">
    <property type="entry name" value="Prot_kinase_dom"/>
</dbReference>
<keyword evidence="1" id="KW-0433">Leucine-rich repeat</keyword>
<evidence type="ECO:0000313" key="8">
    <source>
        <dbReference type="Proteomes" id="UP000794436"/>
    </source>
</evidence>
<dbReference type="OrthoDB" id="4062651at2759"/>
<dbReference type="Gene3D" id="3.80.10.10">
    <property type="entry name" value="Ribonuclease Inhibitor"/>
    <property type="match status" value="1"/>
</dbReference>
<dbReference type="SUPFAM" id="SSF56112">
    <property type="entry name" value="Protein kinase-like (PK-like)"/>
    <property type="match status" value="1"/>
</dbReference>
<reference evidence="7" key="1">
    <citation type="submission" date="2019-03" db="EMBL/GenBank/DDBJ databases">
        <title>Long read genome sequence of the mycoparasitic Pythium oligandrum ATCC 38472 isolated from sugarbeet rhizosphere.</title>
        <authorList>
            <person name="Gaulin E."/>
        </authorList>
    </citation>
    <scope>NUCLEOTIDE SEQUENCE</scope>
    <source>
        <strain evidence="7">ATCC 38472_TT</strain>
    </source>
</reference>
<dbReference type="PROSITE" id="PS50011">
    <property type="entry name" value="PROTEIN_KINASE_DOM"/>
    <property type="match status" value="1"/>
</dbReference>
<dbReference type="SMART" id="SM00220">
    <property type="entry name" value="S_TKc"/>
    <property type="match status" value="1"/>
</dbReference>
<dbReference type="AlphaFoldDB" id="A0A8K1FMU9"/>
<dbReference type="EMBL" id="SPLM01000001">
    <property type="protein sequence ID" value="TMW69765.1"/>
    <property type="molecule type" value="Genomic_DNA"/>
</dbReference>
<evidence type="ECO:0000256" key="3">
    <source>
        <dbReference type="SAM" id="MobiDB-lite"/>
    </source>
</evidence>
<feature type="domain" description="Protein kinase" evidence="6">
    <location>
        <begin position="405"/>
        <end position="696"/>
    </location>
</feature>
<dbReference type="InterPro" id="IPR051681">
    <property type="entry name" value="Ser/Thr_Kinases-Pseudokinases"/>
</dbReference>
<keyword evidence="4" id="KW-0472">Membrane</keyword>
<feature type="chain" id="PRO_5035465645" description="Protein kinase domain-containing protein" evidence="5">
    <location>
        <begin position="25"/>
        <end position="831"/>
    </location>
</feature>
<evidence type="ECO:0000256" key="4">
    <source>
        <dbReference type="SAM" id="Phobius"/>
    </source>
</evidence>
<keyword evidence="5" id="KW-0732">Signal</keyword>
<feature type="region of interest" description="Disordered" evidence="3">
    <location>
        <begin position="700"/>
        <end position="831"/>
    </location>
</feature>
<evidence type="ECO:0000256" key="5">
    <source>
        <dbReference type="SAM" id="SignalP"/>
    </source>
</evidence>
<feature type="signal peptide" evidence="5">
    <location>
        <begin position="1"/>
        <end position="24"/>
    </location>
</feature>
<dbReference type="GO" id="GO:0004674">
    <property type="term" value="F:protein serine/threonine kinase activity"/>
    <property type="evidence" value="ECO:0007669"/>
    <property type="project" value="TreeGrafter"/>
</dbReference>
<evidence type="ECO:0000256" key="1">
    <source>
        <dbReference type="ARBA" id="ARBA00022614"/>
    </source>
</evidence>
<keyword evidence="8" id="KW-1185">Reference proteome</keyword>
<dbReference type="PROSITE" id="PS00108">
    <property type="entry name" value="PROTEIN_KINASE_ST"/>
    <property type="match status" value="1"/>
</dbReference>
<keyword evidence="4" id="KW-1133">Transmembrane helix</keyword>
<feature type="compositionally biased region" description="Low complexity" evidence="3">
    <location>
        <begin position="716"/>
        <end position="733"/>
    </location>
</feature>
<feature type="compositionally biased region" description="Polar residues" evidence="3">
    <location>
        <begin position="779"/>
        <end position="821"/>
    </location>
</feature>